<gene>
    <name evidence="1" type="ORF">EJC49_14935</name>
</gene>
<dbReference type="RefSeq" id="WP_126700737.1">
    <property type="nucleotide sequence ID" value="NZ_RWKW01000053.1"/>
</dbReference>
<keyword evidence="2" id="KW-1185">Reference proteome</keyword>
<comment type="caution">
    <text evidence="1">The sequence shown here is derived from an EMBL/GenBank/DDBJ whole genome shotgun (WGS) entry which is preliminary data.</text>
</comment>
<organism evidence="1 2">
    <name type="scientific">Aquibium carbonis</name>
    <dbReference type="NCBI Taxonomy" id="2495581"/>
    <lineage>
        <taxon>Bacteria</taxon>
        <taxon>Pseudomonadati</taxon>
        <taxon>Pseudomonadota</taxon>
        <taxon>Alphaproteobacteria</taxon>
        <taxon>Hyphomicrobiales</taxon>
        <taxon>Phyllobacteriaceae</taxon>
        <taxon>Aquibium</taxon>
    </lineage>
</organism>
<evidence type="ECO:0000313" key="1">
    <source>
        <dbReference type="EMBL" id="RST85596.1"/>
    </source>
</evidence>
<dbReference type="Proteomes" id="UP000278398">
    <property type="component" value="Unassembled WGS sequence"/>
</dbReference>
<dbReference type="EMBL" id="RWKW01000053">
    <property type="protein sequence ID" value="RST85596.1"/>
    <property type="molecule type" value="Genomic_DNA"/>
</dbReference>
<evidence type="ECO:0000313" key="2">
    <source>
        <dbReference type="Proteomes" id="UP000278398"/>
    </source>
</evidence>
<sequence length="74" mass="8295">MNDMQRRVAEIGHILQERASDLAHASRITDPQEMAHALALAVVGIEDAKAMLMKEQREAERQIGDVAPWEMADK</sequence>
<accession>A0A429YW88</accession>
<dbReference type="AlphaFoldDB" id="A0A429YW88"/>
<protein>
    <submittedName>
        <fullName evidence="1">Uncharacterized protein</fullName>
    </submittedName>
</protein>
<proteinExistence type="predicted"/>
<name>A0A429YW88_9HYPH</name>
<reference evidence="1 2" key="1">
    <citation type="submission" date="2018-12" db="EMBL/GenBank/DDBJ databases">
        <title>Mesorhizobium carbonis sp. nov., isolated from coal mine water.</title>
        <authorList>
            <person name="Xin W."/>
            <person name="Xu Z."/>
            <person name="Xiang F."/>
            <person name="Zhang J."/>
            <person name="Xi L."/>
            <person name="Liu J."/>
        </authorList>
    </citation>
    <scope>NUCLEOTIDE SEQUENCE [LARGE SCALE GENOMIC DNA]</scope>
    <source>
        <strain evidence="1 2">B2.3</strain>
    </source>
</reference>